<dbReference type="PROSITE" id="PS50600">
    <property type="entry name" value="ULP_PROTEASE"/>
    <property type="match status" value="1"/>
</dbReference>
<feature type="domain" description="Integrase catalytic" evidence="7">
    <location>
        <begin position="1"/>
        <end position="154"/>
    </location>
</feature>
<feature type="domain" description="Ubiquitin-like protease family profile" evidence="6">
    <location>
        <begin position="447"/>
        <end position="709"/>
    </location>
</feature>
<proteinExistence type="inferred from homology"/>
<keyword evidence="2" id="KW-0645">Protease</keyword>
<reference evidence="9" key="2">
    <citation type="journal article" date="2017" name="J. Anim. Genet.">
        <title>Multiple reference genome sequences of hot pepper reveal the massive evolution of plant disease resistance genes by retroduplication.</title>
        <authorList>
            <person name="Kim S."/>
            <person name="Park J."/>
            <person name="Yeom S.-I."/>
            <person name="Kim Y.-M."/>
            <person name="Seo E."/>
            <person name="Kim K.-T."/>
            <person name="Kim M.-S."/>
            <person name="Lee J.M."/>
            <person name="Cheong K."/>
            <person name="Shin H.-S."/>
            <person name="Kim S.-B."/>
            <person name="Han K."/>
            <person name="Lee J."/>
            <person name="Park M."/>
            <person name="Lee H.-A."/>
            <person name="Lee H.-Y."/>
            <person name="Lee Y."/>
            <person name="Oh S."/>
            <person name="Lee J.H."/>
            <person name="Choi E."/>
            <person name="Choi E."/>
            <person name="Lee S.E."/>
            <person name="Jeon J."/>
            <person name="Kim H."/>
            <person name="Choi G."/>
            <person name="Song H."/>
            <person name="Lee J."/>
            <person name="Lee S.-C."/>
            <person name="Kwon J.-K."/>
            <person name="Lee H.-Y."/>
            <person name="Koo N."/>
            <person name="Hong Y."/>
            <person name="Kim R.W."/>
            <person name="Kang W.-H."/>
            <person name="Huh J.H."/>
            <person name="Kang B.-C."/>
            <person name="Yang T.-J."/>
            <person name="Lee Y.-H."/>
            <person name="Bennetzen J.L."/>
            <person name="Choi D."/>
        </authorList>
    </citation>
    <scope>NUCLEOTIDE SEQUENCE [LARGE SCALE GENOMIC DNA]</scope>
    <source>
        <strain evidence="9">cv. PBC81</strain>
    </source>
</reference>
<dbReference type="InterPro" id="IPR012337">
    <property type="entry name" value="RNaseH-like_sf"/>
</dbReference>
<dbReference type="GO" id="GO:0015074">
    <property type="term" value="P:DNA integration"/>
    <property type="evidence" value="ECO:0007669"/>
    <property type="project" value="InterPro"/>
</dbReference>
<keyword evidence="9" id="KW-1185">Reference proteome</keyword>
<dbReference type="Gene3D" id="3.30.420.10">
    <property type="entry name" value="Ribonuclease H-like superfamily/Ribonuclease H"/>
    <property type="match status" value="1"/>
</dbReference>
<dbReference type="Pfam" id="PF02902">
    <property type="entry name" value="Peptidase_C48"/>
    <property type="match status" value="1"/>
</dbReference>
<dbReference type="InterPro" id="IPR003653">
    <property type="entry name" value="Peptidase_C48_C"/>
</dbReference>
<evidence type="ECO:0000256" key="4">
    <source>
        <dbReference type="SAM" id="MobiDB-lite"/>
    </source>
</evidence>
<evidence type="ECO:0000313" key="9">
    <source>
        <dbReference type="Proteomes" id="UP000224567"/>
    </source>
</evidence>
<feature type="region of interest" description="Disordered" evidence="4">
    <location>
        <begin position="300"/>
        <end position="326"/>
    </location>
</feature>
<evidence type="ECO:0000313" key="8">
    <source>
        <dbReference type="EMBL" id="PHT28943.1"/>
    </source>
</evidence>
<keyword evidence="5" id="KW-1133">Transmembrane helix</keyword>
<dbReference type="PANTHER" id="PTHR31470:SF46">
    <property type="entry name" value="ULP1 PROTEASE FAMILY, C-TERMINAL CATALYTIC DOMAIN CONTAINING PROTEIN"/>
    <property type="match status" value="1"/>
</dbReference>
<keyword evidence="5" id="KW-0812">Transmembrane</keyword>
<dbReference type="Gene3D" id="3.40.395.10">
    <property type="entry name" value="Adenoviral Proteinase, Chain A"/>
    <property type="match status" value="1"/>
</dbReference>
<dbReference type="EMBL" id="MLFT02000164">
    <property type="protein sequence ID" value="PHT28943.1"/>
    <property type="molecule type" value="Genomic_DNA"/>
</dbReference>
<evidence type="ECO:0000256" key="1">
    <source>
        <dbReference type="ARBA" id="ARBA00005234"/>
    </source>
</evidence>
<sequence length="754" mass="87249">MINMDFNTRRSRSRNQYDSIWVIVDRLTKSTHFLPVRTNYSEEVYAKIYIEDIDRLHGAPVSIISDRGTQSSFQFWRPFQKGLGTQVNFSTTFHSQTDSQDERTIQTLKDMLRSCVIDFKGSWIDHLPLVEFAYNNSYHTSIKMASFEALYKRRCRSLIGWYESRHKSYADVRRRELEFEIGDWVFVKVSPLKGVMRFGKRGKLSPHYVGPYQILKKIGTLAYELELPASLGSIHPQITYLVQQISDPFLFFLTVYPSVATDNMAPQRKEIELSPSKGSIVAAQLHPPLYELALQELSQSGAEDNEHGKEESFKRDDPHTNSPSTEELVKTFSIDRYPMKMQCHGVTDLMGDLVVNSIIGKSFDAFRIILREQKFDSYFRESCFGQYLDLPEDKNARFQMKMEYDLLQRRFMYENKDKMDEVWLNYCGMPIVHSWLVPTNRELNMPFFLTSRSVQTLSDPKVVYGIKMELLGSKTITRKIILKGWANDAPLTVFETISHYDYDHNGCTNVSTDFAAFSECSSCKCQHCKVKHDGVINAINSLTTSIKEMTSKSGVIPYPPDAPLEIKQPEVFRNKECLINIIKGFSIPAGLPWHLVDEVYIPINFGYYFHWVLVVVVLIEWRIRVYDSMSRRRRSGPSSEIQKLAKILPIYLDMSGFFDPKVRTDWSTIEVYQDKIANPFDVQYIDRISQQAIGSLDCGPFIVAYAEYLSDRLQVPKDELDAGLLRKRYAALLWKYGEAKAHKPYTTDVKDPQR</sequence>
<dbReference type="Pfam" id="PF24626">
    <property type="entry name" value="SH3_Tf2-1"/>
    <property type="match status" value="1"/>
</dbReference>
<evidence type="ECO:0008006" key="10">
    <source>
        <dbReference type="Google" id="ProtNLM"/>
    </source>
</evidence>
<dbReference type="InterPro" id="IPR038765">
    <property type="entry name" value="Papain-like_cys_pep_sf"/>
</dbReference>
<comment type="similarity">
    <text evidence="1">Belongs to the peptidase C48 family.</text>
</comment>
<evidence type="ECO:0000259" key="7">
    <source>
        <dbReference type="PROSITE" id="PS50994"/>
    </source>
</evidence>
<feature type="compositionally biased region" description="Basic and acidic residues" evidence="4">
    <location>
        <begin position="304"/>
        <end position="319"/>
    </location>
</feature>
<gene>
    <name evidence="8" type="ORF">CQW23_31467</name>
</gene>
<comment type="caution">
    <text evidence="8">The sequence shown here is derived from an EMBL/GenBank/DDBJ whole genome shotgun (WGS) entry which is preliminary data.</text>
</comment>
<dbReference type="PANTHER" id="PTHR31470">
    <property type="entry name" value="CYSTEINE PROTEINASES SUPERFAMILY PROTEIN-RELATED-RELATED"/>
    <property type="match status" value="1"/>
</dbReference>
<organism evidence="8 9">
    <name type="scientific">Capsicum baccatum</name>
    <name type="common">Peruvian pepper</name>
    <dbReference type="NCBI Taxonomy" id="33114"/>
    <lineage>
        <taxon>Eukaryota</taxon>
        <taxon>Viridiplantae</taxon>
        <taxon>Streptophyta</taxon>
        <taxon>Embryophyta</taxon>
        <taxon>Tracheophyta</taxon>
        <taxon>Spermatophyta</taxon>
        <taxon>Magnoliopsida</taxon>
        <taxon>eudicotyledons</taxon>
        <taxon>Gunneridae</taxon>
        <taxon>Pentapetalae</taxon>
        <taxon>asterids</taxon>
        <taxon>lamiids</taxon>
        <taxon>Solanales</taxon>
        <taxon>Solanaceae</taxon>
        <taxon>Solanoideae</taxon>
        <taxon>Capsiceae</taxon>
        <taxon>Capsicum</taxon>
    </lineage>
</organism>
<dbReference type="InterPro" id="IPR001584">
    <property type="entry name" value="Integrase_cat-core"/>
</dbReference>
<evidence type="ECO:0000259" key="6">
    <source>
        <dbReference type="PROSITE" id="PS50600"/>
    </source>
</evidence>
<protein>
    <recommendedName>
        <fullName evidence="10">Ubiquitin-like protease family profile domain-containing protein</fullName>
    </recommendedName>
</protein>
<feature type="transmembrane region" description="Helical" evidence="5">
    <location>
        <begin position="605"/>
        <end position="623"/>
    </location>
</feature>
<dbReference type="GO" id="GO:0006508">
    <property type="term" value="P:proteolysis"/>
    <property type="evidence" value="ECO:0007669"/>
    <property type="project" value="UniProtKB-KW"/>
</dbReference>
<dbReference type="SUPFAM" id="SSF54001">
    <property type="entry name" value="Cysteine proteinases"/>
    <property type="match status" value="1"/>
</dbReference>
<dbReference type="PROSITE" id="PS50994">
    <property type="entry name" value="INTEGRASE"/>
    <property type="match status" value="1"/>
</dbReference>
<accession>A0A2G2V7J1</accession>
<evidence type="ECO:0000256" key="5">
    <source>
        <dbReference type="SAM" id="Phobius"/>
    </source>
</evidence>
<dbReference type="InterPro" id="IPR036397">
    <property type="entry name" value="RNaseH_sf"/>
</dbReference>
<dbReference type="GO" id="GO:0008234">
    <property type="term" value="F:cysteine-type peptidase activity"/>
    <property type="evidence" value="ECO:0007669"/>
    <property type="project" value="InterPro"/>
</dbReference>
<evidence type="ECO:0000256" key="3">
    <source>
        <dbReference type="ARBA" id="ARBA00022801"/>
    </source>
</evidence>
<dbReference type="InterPro" id="IPR056924">
    <property type="entry name" value="SH3_Tf2-1"/>
</dbReference>
<keyword evidence="3" id="KW-0378">Hydrolase</keyword>
<dbReference type="SUPFAM" id="SSF53098">
    <property type="entry name" value="Ribonuclease H-like"/>
    <property type="match status" value="1"/>
</dbReference>
<dbReference type="GO" id="GO:0003676">
    <property type="term" value="F:nucleic acid binding"/>
    <property type="evidence" value="ECO:0007669"/>
    <property type="project" value="InterPro"/>
</dbReference>
<dbReference type="Proteomes" id="UP000224567">
    <property type="component" value="Unassembled WGS sequence"/>
</dbReference>
<evidence type="ECO:0000256" key="2">
    <source>
        <dbReference type="ARBA" id="ARBA00022670"/>
    </source>
</evidence>
<name>A0A2G2V7J1_CAPBA</name>
<dbReference type="OrthoDB" id="1930729at2759"/>
<reference evidence="8 9" key="1">
    <citation type="journal article" date="2017" name="Genome Biol.">
        <title>New reference genome sequences of hot pepper reveal the massive evolution of plant disease-resistance genes by retroduplication.</title>
        <authorList>
            <person name="Kim S."/>
            <person name="Park J."/>
            <person name="Yeom S.I."/>
            <person name="Kim Y.M."/>
            <person name="Seo E."/>
            <person name="Kim K.T."/>
            <person name="Kim M.S."/>
            <person name="Lee J.M."/>
            <person name="Cheong K."/>
            <person name="Shin H.S."/>
            <person name="Kim S.B."/>
            <person name="Han K."/>
            <person name="Lee J."/>
            <person name="Park M."/>
            <person name="Lee H.A."/>
            <person name="Lee H.Y."/>
            <person name="Lee Y."/>
            <person name="Oh S."/>
            <person name="Lee J.H."/>
            <person name="Choi E."/>
            <person name="Choi E."/>
            <person name="Lee S.E."/>
            <person name="Jeon J."/>
            <person name="Kim H."/>
            <person name="Choi G."/>
            <person name="Song H."/>
            <person name="Lee J."/>
            <person name="Lee S.C."/>
            <person name="Kwon J.K."/>
            <person name="Lee H.Y."/>
            <person name="Koo N."/>
            <person name="Hong Y."/>
            <person name="Kim R.W."/>
            <person name="Kang W.H."/>
            <person name="Huh J.H."/>
            <person name="Kang B.C."/>
            <person name="Yang T.J."/>
            <person name="Lee Y.H."/>
            <person name="Bennetzen J.L."/>
            <person name="Choi D."/>
        </authorList>
    </citation>
    <scope>NUCLEOTIDE SEQUENCE [LARGE SCALE GENOMIC DNA]</scope>
    <source>
        <strain evidence="9">cv. PBC81</strain>
    </source>
</reference>
<dbReference type="AlphaFoldDB" id="A0A2G2V7J1"/>
<keyword evidence="5" id="KW-0472">Membrane</keyword>